<evidence type="ECO:0000313" key="8">
    <source>
        <dbReference type="Proteomes" id="UP000734854"/>
    </source>
</evidence>
<feature type="region of interest" description="Disordered" evidence="5">
    <location>
        <begin position="1"/>
        <end position="58"/>
    </location>
</feature>
<sequence length="479" mass="55325">MSSWWKGNYPAARSNGDSSRRNSTTTEEQKQTRRTNTFYGPLESHWHFPEPEKKKPPLTSKLTFKSLQKSLTKVSKSNAFRTMFQGVHDPNEEKVVKSLRDTLLSKGQLPEKYDDYHTLLRFLRLRNFNMSKAEIMFVNMLKWRDSSGVDLIAKEFKFEEYDAVKKCYPHGYHGVDKYGRPLYIERIGLVDLNAFFNITTFDRYVKYHIYEQEKTMNLRYPACSLAVKRHIASTTAILDVKGLGTNNFSRPAREIFTEIQRIDSNYYPETLNQLYIINAGPGFKVLWKILSAFFDVRTLAKIQILGTKYQDKLSEAVDLSNLPDFLGGNCKCYEHGGCLMKDTGPWTHIDIITKLMDVFNNAEQLADNVEQLADEPSGTEDLEVLSSFQNVIPFGQGSSNRRLRSSSIRTLSSKMDDAPENYLENTSGKQYTKNKHLKQKINELEEWLVDTDEILQLLNSKQQELADHIEQLKKLNDLV</sequence>
<evidence type="ECO:0000256" key="3">
    <source>
        <dbReference type="ARBA" id="ARBA00023034"/>
    </source>
</evidence>
<dbReference type="AlphaFoldDB" id="A0A8J5GDF2"/>
<dbReference type="InterPro" id="IPR001251">
    <property type="entry name" value="CRAL-TRIO_dom"/>
</dbReference>
<evidence type="ECO:0000256" key="4">
    <source>
        <dbReference type="ARBA" id="ARBA00038020"/>
    </source>
</evidence>
<reference evidence="7 8" key="1">
    <citation type="submission" date="2020-08" db="EMBL/GenBank/DDBJ databases">
        <title>Plant Genome Project.</title>
        <authorList>
            <person name="Zhang R.-G."/>
        </authorList>
    </citation>
    <scope>NUCLEOTIDE SEQUENCE [LARGE SCALE GENOMIC DNA]</scope>
    <source>
        <tissue evidence="7">Rhizome</tissue>
    </source>
</reference>
<name>A0A8J5GDF2_ZINOF</name>
<dbReference type="Pfam" id="PF00650">
    <property type="entry name" value="CRAL_TRIO"/>
    <property type="match status" value="1"/>
</dbReference>
<dbReference type="EMBL" id="JACMSC010000012">
    <property type="protein sequence ID" value="KAG6497837.1"/>
    <property type="molecule type" value="Genomic_DNA"/>
</dbReference>
<evidence type="ECO:0000259" key="6">
    <source>
        <dbReference type="PROSITE" id="PS50191"/>
    </source>
</evidence>
<evidence type="ECO:0000313" key="7">
    <source>
        <dbReference type="EMBL" id="KAG6497837.1"/>
    </source>
</evidence>
<dbReference type="InterPro" id="IPR036273">
    <property type="entry name" value="CRAL/TRIO_N_dom_sf"/>
</dbReference>
<evidence type="ECO:0000256" key="1">
    <source>
        <dbReference type="ARBA" id="ARBA00004202"/>
    </source>
</evidence>
<organism evidence="7 8">
    <name type="scientific">Zingiber officinale</name>
    <name type="common">Ginger</name>
    <name type="synonym">Amomum zingiber</name>
    <dbReference type="NCBI Taxonomy" id="94328"/>
    <lineage>
        <taxon>Eukaryota</taxon>
        <taxon>Viridiplantae</taxon>
        <taxon>Streptophyta</taxon>
        <taxon>Embryophyta</taxon>
        <taxon>Tracheophyta</taxon>
        <taxon>Spermatophyta</taxon>
        <taxon>Magnoliopsida</taxon>
        <taxon>Liliopsida</taxon>
        <taxon>Zingiberales</taxon>
        <taxon>Zingiberaceae</taxon>
        <taxon>Zingiber</taxon>
    </lineage>
</organism>
<dbReference type="PANTHER" id="PTHR45657">
    <property type="entry name" value="CRAL-TRIO DOMAIN-CONTAINING PROTEIN YKL091C-RELATED"/>
    <property type="match status" value="1"/>
</dbReference>
<evidence type="ECO:0000256" key="5">
    <source>
        <dbReference type="SAM" id="MobiDB-lite"/>
    </source>
</evidence>
<keyword evidence="3" id="KW-0333">Golgi apparatus</keyword>
<proteinExistence type="inferred from homology"/>
<dbReference type="InterPro" id="IPR011074">
    <property type="entry name" value="CRAL/TRIO_N_dom"/>
</dbReference>
<dbReference type="GO" id="GO:0000139">
    <property type="term" value="C:Golgi membrane"/>
    <property type="evidence" value="ECO:0007669"/>
    <property type="project" value="UniProtKB-SubCell"/>
</dbReference>
<comment type="similarity">
    <text evidence="4">Belongs to the SFH family.</text>
</comment>
<feature type="domain" description="CRAL-TRIO" evidence="6">
    <location>
        <begin position="160"/>
        <end position="334"/>
    </location>
</feature>
<dbReference type="SUPFAM" id="SSF52087">
    <property type="entry name" value="CRAL/TRIO domain"/>
    <property type="match status" value="1"/>
</dbReference>
<dbReference type="GO" id="GO:0005886">
    <property type="term" value="C:plasma membrane"/>
    <property type="evidence" value="ECO:0007669"/>
    <property type="project" value="UniProtKB-SubCell"/>
</dbReference>
<dbReference type="PROSITE" id="PS50191">
    <property type="entry name" value="CRAL_TRIO"/>
    <property type="match status" value="1"/>
</dbReference>
<accession>A0A8J5GDF2</accession>
<comment type="subcellular location">
    <subcellularLocation>
        <location evidence="1">Cell membrane</location>
        <topology evidence="1">Peripheral membrane protein</topology>
    </subcellularLocation>
    <subcellularLocation>
        <location evidence="2">Golgi apparatus membrane</location>
        <topology evidence="2">Peripheral membrane protein</topology>
    </subcellularLocation>
</comment>
<keyword evidence="8" id="KW-1185">Reference proteome</keyword>
<comment type="caution">
    <text evidence="7">The sequence shown here is derived from an EMBL/GenBank/DDBJ whole genome shotgun (WGS) entry which is preliminary data.</text>
</comment>
<protein>
    <recommendedName>
        <fullName evidence="6">CRAL-TRIO domain-containing protein</fullName>
    </recommendedName>
</protein>
<dbReference type="Gene3D" id="3.40.525.10">
    <property type="entry name" value="CRAL-TRIO lipid binding domain"/>
    <property type="match status" value="1"/>
</dbReference>
<dbReference type="CDD" id="cd00170">
    <property type="entry name" value="SEC14"/>
    <property type="match status" value="1"/>
</dbReference>
<dbReference type="Gene3D" id="1.10.8.20">
    <property type="entry name" value="N-terminal domain of phosphatidylinositol transfer protein sec14p"/>
    <property type="match status" value="1"/>
</dbReference>
<dbReference type="InterPro" id="IPR051026">
    <property type="entry name" value="PI/PC_transfer"/>
</dbReference>
<dbReference type="SMART" id="SM01100">
    <property type="entry name" value="CRAL_TRIO_N"/>
    <property type="match status" value="1"/>
</dbReference>
<dbReference type="InterPro" id="IPR036865">
    <property type="entry name" value="CRAL-TRIO_dom_sf"/>
</dbReference>
<gene>
    <name evidence="7" type="ORF">ZIOFF_045743</name>
</gene>
<dbReference type="SUPFAM" id="SSF46938">
    <property type="entry name" value="CRAL/TRIO N-terminal domain"/>
    <property type="match status" value="1"/>
</dbReference>
<dbReference type="SMART" id="SM00516">
    <property type="entry name" value="SEC14"/>
    <property type="match status" value="1"/>
</dbReference>
<evidence type="ECO:0000256" key="2">
    <source>
        <dbReference type="ARBA" id="ARBA00004395"/>
    </source>
</evidence>
<dbReference type="Proteomes" id="UP000734854">
    <property type="component" value="Unassembled WGS sequence"/>
</dbReference>
<feature type="compositionally biased region" description="Basic and acidic residues" evidence="5">
    <location>
        <begin position="44"/>
        <end position="55"/>
    </location>
</feature>
<dbReference type="PANTHER" id="PTHR45657:SF50">
    <property type="entry name" value="PHOSPHATIDYLINOSITOL_PHOSPHATIDYLCHOLINE TRANSFER PROTEIN SFH11"/>
    <property type="match status" value="1"/>
</dbReference>